<dbReference type="AlphaFoldDB" id="A0A0H5Q527"/>
<organism evidence="1">
    <name type="scientific">uncultured prokaryote</name>
    <dbReference type="NCBI Taxonomy" id="198431"/>
    <lineage>
        <taxon>unclassified sequences</taxon>
        <taxon>environmental samples</taxon>
    </lineage>
</organism>
<name>A0A0H5Q527_9ZZZZ</name>
<dbReference type="EMBL" id="LN853719">
    <property type="protein sequence ID" value="CRY96555.1"/>
    <property type="molecule type" value="Genomic_DNA"/>
</dbReference>
<reference evidence="1" key="2">
    <citation type="submission" date="2015-07" db="EMBL/GenBank/DDBJ databases">
        <title>Plasmids, circular viruses and viroids from rat gut.</title>
        <authorList>
            <person name="Jorgensen T.J."/>
            <person name="Hansen M.A."/>
            <person name="Xu Z."/>
            <person name="Tabak M.A."/>
            <person name="Sorensen S.J."/>
            <person name="Hansen L.H."/>
        </authorList>
    </citation>
    <scope>NUCLEOTIDE SEQUENCE</scope>
    <source>
        <strain evidence="1">RGFK1139</strain>
    </source>
</reference>
<proteinExistence type="predicted"/>
<reference evidence="1" key="1">
    <citation type="submission" date="2015-06" db="EMBL/GenBank/DDBJ databases">
        <authorList>
            <person name="Joergensen T."/>
        </authorList>
    </citation>
    <scope>NUCLEOTIDE SEQUENCE</scope>
    <source>
        <strain evidence="1">RGFK1139</strain>
    </source>
</reference>
<protein>
    <submittedName>
        <fullName evidence="1">Uncharacterized protein</fullName>
    </submittedName>
</protein>
<accession>A0A0H5Q527</accession>
<evidence type="ECO:0000313" key="1">
    <source>
        <dbReference type="EMBL" id="CRY96555.1"/>
    </source>
</evidence>
<sequence>MTFTRPFWRLSFLHIITGTDETAQCDLNVTSTDIDTGLVPDADYGTAAELAYRTMIQGLSGQRAAYSAFTAVKVAPIKVDGHYAGEPFLTPALNPAVGVNPTVVPQASIALTTWTGSTLGKGNYGRMFLPHSGVPDASTPLLSTTLAGNVADAFATFITAINAIPDGGVATIMSQPSLITTWPGSAKPVTQVRVGRVVDTQRRRRASLDESYQSRPV</sequence>